<name>A0A858RNQ7_9BACT</name>
<gene>
    <name evidence="3" type="ORF">HHL09_20880</name>
</gene>
<dbReference type="Pfam" id="PF24249">
    <property type="entry name" value="DUF7452"/>
    <property type="match status" value="2"/>
</dbReference>
<dbReference type="EMBL" id="CP051774">
    <property type="protein sequence ID" value="QJE98134.1"/>
    <property type="molecule type" value="Genomic_DNA"/>
</dbReference>
<keyword evidence="4" id="KW-1185">Reference proteome</keyword>
<sequence length="299" mass="31801">MKSDSNPRASALMGLACAALTFSFATPLEAAGSALPKAYRFTSTAANTTDAFMTLNHVALNGKPTLRLILGQVHEGVANPHAVSLRYHSGLGRWQIMNGDLEDIPVNAKFNVMVAPAAKPVSVTPTSVSGILAFFQTQKGNPGAILLSTHIFNPVLTLQGVEQPNHVGLFYNQPAFPLTPASGRWTIYQENVKANIATVYNVADFTKLKQGSTPLAFRHTAAAANTTDGVTTITNAATDGKPNAAVFVQHVFTDEAPESVDEALGVSYADGKWKIITQDQDDLPLPAEFMVTVIPTITP</sequence>
<feature type="domain" description="DUF7452" evidence="2">
    <location>
        <begin position="36"/>
        <end position="114"/>
    </location>
</feature>
<evidence type="ECO:0000256" key="1">
    <source>
        <dbReference type="SAM" id="SignalP"/>
    </source>
</evidence>
<feature type="chain" id="PRO_5032893175" description="DUF7452 domain-containing protein" evidence="1">
    <location>
        <begin position="31"/>
        <end position="299"/>
    </location>
</feature>
<reference evidence="3 4" key="1">
    <citation type="submission" date="2020-04" db="EMBL/GenBank/DDBJ databases">
        <title>Luteolibacter sp. G-1-1-1 isolated from soil.</title>
        <authorList>
            <person name="Dahal R.H."/>
        </authorList>
    </citation>
    <scope>NUCLEOTIDE SEQUENCE [LARGE SCALE GENOMIC DNA]</scope>
    <source>
        <strain evidence="3 4">G-1-1-1</strain>
    </source>
</reference>
<dbReference type="RefSeq" id="WP_169456593.1">
    <property type="nucleotide sequence ID" value="NZ_CP051774.1"/>
</dbReference>
<keyword evidence="1" id="KW-0732">Signal</keyword>
<feature type="domain" description="DUF7452" evidence="2">
    <location>
        <begin position="182"/>
        <end position="293"/>
    </location>
</feature>
<feature type="signal peptide" evidence="1">
    <location>
        <begin position="1"/>
        <end position="30"/>
    </location>
</feature>
<proteinExistence type="predicted"/>
<protein>
    <recommendedName>
        <fullName evidence="2">DUF7452 domain-containing protein</fullName>
    </recommendedName>
</protein>
<evidence type="ECO:0000313" key="4">
    <source>
        <dbReference type="Proteomes" id="UP000501812"/>
    </source>
</evidence>
<dbReference type="InterPro" id="IPR055875">
    <property type="entry name" value="DUF7452"/>
</dbReference>
<organism evidence="3 4">
    <name type="scientific">Luteolibacter luteus</name>
    <dbReference type="NCBI Taxonomy" id="2728835"/>
    <lineage>
        <taxon>Bacteria</taxon>
        <taxon>Pseudomonadati</taxon>
        <taxon>Verrucomicrobiota</taxon>
        <taxon>Verrucomicrobiia</taxon>
        <taxon>Verrucomicrobiales</taxon>
        <taxon>Verrucomicrobiaceae</taxon>
        <taxon>Luteolibacter</taxon>
    </lineage>
</organism>
<evidence type="ECO:0000259" key="2">
    <source>
        <dbReference type="Pfam" id="PF24249"/>
    </source>
</evidence>
<evidence type="ECO:0000313" key="3">
    <source>
        <dbReference type="EMBL" id="QJE98134.1"/>
    </source>
</evidence>
<dbReference type="AlphaFoldDB" id="A0A858RNQ7"/>
<dbReference type="KEGG" id="luo:HHL09_20880"/>
<dbReference type="Proteomes" id="UP000501812">
    <property type="component" value="Chromosome"/>
</dbReference>
<accession>A0A858RNQ7</accession>